<comment type="caution">
    <text evidence="2">The sequence shown here is derived from an EMBL/GenBank/DDBJ whole genome shotgun (WGS) entry which is preliminary data.</text>
</comment>
<accession>A0A9P6UAF4</accession>
<feature type="domain" description="G" evidence="1">
    <location>
        <begin position="201"/>
        <end position="286"/>
    </location>
</feature>
<dbReference type="PANTHER" id="PTHR42698:SF1">
    <property type="entry name" value="GTPASE ERA, MITOCHONDRIAL"/>
    <property type="match status" value="1"/>
</dbReference>
<dbReference type="GO" id="GO:0019843">
    <property type="term" value="F:rRNA binding"/>
    <property type="evidence" value="ECO:0007669"/>
    <property type="project" value="TreeGrafter"/>
</dbReference>
<reference evidence="2" key="1">
    <citation type="journal article" date="2020" name="Fungal Divers.">
        <title>Resolving the Mortierellaceae phylogeny through synthesis of multi-gene phylogenetics and phylogenomics.</title>
        <authorList>
            <person name="Vandepol N."/>
            <person name="Liber J."/>
            <person name="Desiro A."/>
            <person name="Na H."/>
            <person name="Kennedy M."/>
            <person name="Barry K."/>
            <person name="Grigoriev I.V."/>
            <person name="Miller A.N."/>
            <person name="O'Donnell K."/>
            <person name="Stajich J.E."/>
            <person name="Bonito G."/>
        </authorList>
    </citation>
    <scope>NUCLEOTIDE SEQUENCE</scope>
    <source>
        <strain evidence="2">BC1065</strain>
    </source>
</reference>
<feature type="domain" description="G" evidence="1">
    <location>
        <begin position="5"/>
        <end position="72"/>
    </location>
</feature>
<protein>
    <recommendedName>
        <fullName evidence="1">G domain-containing protein</fullName>
    </recommendedName>
</protein>
<dbReference type="InterPro" id="IPR027417">
    <property type="entry name" value="P-loop_NTPase"/>
</dbReference>
<dbReference type="GO" id="GO:0005525">
    <property type="term" value="F:GTP binding"/>
    <property type="evidence" value="ECO:0007669"/>
    <property type="project" value="InterPro"/>
</dbReference>
<dbReference type="PANTHER" id="PTHR42698">
    <property type="entry name" value="GTPASE ERA"/>
    <property type="match status" value="1"/>
</dbReference>
<dbReference type="AlphaFoldDB" id="A0A9P6UAF4"/>
<evidence type="ECO:0000313" key="3">
    <source>
        <dbReference type="Proteomes" id="UP000807716"/>
    </source>
</evidence>
<dbReference type="OrthoDB" id="8954335at2759"/>
<organism evidence="2 3">
    <name type="scientific">Actinomortierella ambigua</name>
    <dbReference type="NCBI Taxonomy" id="1343610"/>
    <lineage>
        <taxon>Eukaryota</taxon>
        <taxon>Fungi</taxon>
        <taxon>Fungi incertae sedis</taxon>
        <taxon>Mucoromycota</taxon>
        <taxon>Mortierellomycotina</taxon>
        <taxon>Mortierellomycetes</taxon>
        <taxon>Mortierellales</taxon>
        <taxon>Mortierellaceae</taxon>
        <taxon>Actinomortierella</taxon>
    </lineage>
</organism>
<gene>
    <name evidence="2" type="ORF">DFQ27_000118</name>
</gene>
<dbReference type="Gene3D" id="3.40.50.300">
    <property type="entry name" value="P-loop containing nucleotide triphosphate hydrolases"/>
    <property type="match status" value="2"/>
</dbReference>
<dbReference type="GO" id="GO:0043024">
    <property type="term" value="F:ribosomal small subunit binding"/>
    <property type="evidence" value="ECO:0007669"/>
    <property type="project" value="TreeGrafter"/>
</dbReference>
<dbReference type="GO" id="GO:0000028">
    <property type="term" value="P:ribosomal small subunit assembly"/>
    <property type="evidence" value="ECO:0007669"/>
    <property type="project" value="TreeGrafter"/>
</dbReference>
<evidence type="ECO:0000259" key="1">
    <source>
        <dbReference type="Pfam" id="PF01926"/>
    </source>
</evidence>
<dbReference type="SUPFAM" id="SSF52540">
    <property type="entry name" value="P-loop containing nucleoside triphosphate hydrolases"/>
    <property type="match status" value="2"/>
</dbReference>
<dbReference type="EMBL" id="JAAAJB010000100">
    <property type="protein sequence ID" value="KAG0266166.1"/>
    <property type="molecule type" value="Genomic_DNA"/>
</dbReference>
<dbReference type="InterPro" id="IPR006073">
    <property type="entry name" value="GTP-bd"/>
</dbReference>
<name>A0A9P6UAF4_9FUNG</name>
<keyword evidence="3" id="KW-1185">Reference proteome</keyword>
<dbReference type="Proteomes" id="UP000807716">
    <property type="component" value="Unassembled WGS sequence"/>
</dbReference>
<dbReference type="InterPro" id="IPR005662">
    <property type="entry name" value="GTPase_Era-like"/>
</dbReference>
<sequence>MSSNVLLIGNTGVGKSYLLNSIGGTFRSGFSAVDGLTTMYSYCDVTIEATTVRLIDTPGLLEATDESVARNAKVITDALHTRGGFKLIFVLAECGGRLLPSDLFTIGKVLSAIDFSIDVGLIINKVHEDDLGLYEDGTVRNDILMKLNSVAEGKIRSSWFMTVPLFRRANPSGPKPLVTALLADMTSQTIPNIMAQNTTNVLLVGNSGVGKSYLLNSIGGDFKSGFNTVDGLTTKCSYCDVTIGTTAVRLVDVPGLLETVDEKVASNAKAITEALNMEGRFKMIIVLPESGGRLSPSDLFTIGKVLSATDFSIDVGLIINKVPEDDLECYDDGSFRNDLLTRLNTLAEGRIKSSWFVAIPRFRRDNPTGPQPLMTELLSNMISQDITKVTSVKASVKEFNSFVEFMVKIREYFVGMWRKFQALLKK</sequence>
<proteinExistence type="predicted"/>
<dbReference type="Pfam" id="PF01926">
    <property type="entry name" value="MMR_HSR1"/>
    <property type="match status" value="2"/>
</dbReference>
<evidence type="ECO:0000313" key="2">
    <source>
        <dbReference type="EMBL" id="KAG0266166.1"/>
    </source>
</evidence>